<dbReference type="Proteomes" id="UP000472267">
    <property type="component" value="Chromosome 23"/>
</dbReference>
<dbReference type="PANTHER" id="PTHR19446">
    <property type="entry name" value="REVERSE TRANSCRIPTASES"/>
    <property type="match status" value="1"/>
</dbReference>
<name>A0A672HXW1_SALFA</name>
<evidence type="ECO:0000313" key="1">
    <source>
        <dbReference type="Ensembl" id="ENSSFAP00005034196.1"/>
    </source>
</evidence>
<keyword evidence="2" id="KW-1185">Reference proteome</keyword>
<reference evidence="1" key="1">
    <citation type="submission" date="2019-06" db="EMBL/GenBank/DDBJ databases">
        <authorList>
            <consortium name="Wellcome Sanger Institute Data Sharing"/>
        </authorList>
    </citation>
    <scope>NUCLEOTIDE SEQUENCE [LARGE SCALE GENOMIC DNA]</scope>
</reference>
<accession>A0A672HXW1</accession>
<dbReference type="SUPFAM" id="SSF56219">
    <property type="entry name" value="DNase I-like"/>
    <property type="match status" value="1"/>
</dbReference>
<reference evidence="1" key="2">
    <citation type="submission" date="2025-08" db="UniProtKB">
        <authorList>
            <consortium name="Ensembl"/>
        </authorList>
    </citation>
    <scope>IDENTIFICATION</scope>
</reference>
<dbReference type="Gene3D" id="3.60.10.10">
    <property type="entry name" value="Endonuclease/exonuclease/phosphatase"/>
    <property type="match status" value="1"/>
</dbReference>
<sequence>MNTHHLIFGGDMNCVLSPTLDRSSSRAASTSNSALQLQLFLSSNGVVDIWRFLNPTSRSYSFFSPVHGTYSRIDYLFLDKRLLSLVRKCDYQAIVISDHAPLLMTLHIPVSHNNYRPWRFNTSLLSDDSFTKFISSEISFFLKHNQTPGMSSSTVWESMKAYLRGQIISYSTQQRRHCNMKLEQLTNDILQLDAALAVTPSDDMFKLRLNLQTEFNLLSTRYVENLLNKTQSKAYEYGEKAGKILAHQLHQKTANRTITEINDHLGTKHTDHSKINSCFHQFYSNLYNTESLGNQALFESFFQKINVPVIDHRK</sequence>
<reference evidence="1" key="3">
    <citation type="submission" date="2025-09" db="UniProtKB">
        <authorList>
            <consortium name="Ensembl"/>
        </authorList>
    </citation>
    <scope>IDENTIFICATION</scope>
</reference>
<dbReference type="OMA" id="KIRHEFN"/>
<proteinExistence type="predicted"/>
<dbReference type="InParanoid" id="A0A672HXW1"/>
<dbReference type="AlphaFoldDB" id="A0A672HXW1"/>
<dbReference type="Ensembl" id="ENSSFAT00005035491.1">
    <property type="protein sequence ID" value="ENSSFAP00005034196.1"/>
    <property type="gene ID" value="ENSSFAG00005017374.1"/>
</dbReference>
<evidence type="ECO:0008006" key="3">
    <source>
        <dbReference type="Google" id="ProtNLM"/>
    </source>
</evidence>
<dbReference type="InterPro" id="IPR036691">
    <property type="entry name" value="Endo/exonu/phosph_ase_sf"/>
</dbReference>
<organism evidence="1 2">
    <name type="scientific">Salarias fasciatus</name>
    <name type="common">Jewelled blenny</name>
    <name type="synonym">Blennius fasciatus</name>
    <dbReference type="NCBI Taxonomy" id="181472"/>
    <lineage>
        <taxon>Eukaryota</taxon>
        <taxon>Metazoa</taxon>
        <taxon>Chordata</taxon>
        <taxon>Craniata</taxon>
        <taxon>Vertebrata</taxon>
        <taxon>Euteleostomi</taxon>
        <taxon>Actinopterygii</taxon>
        <taxon>Neopterygii</taxon>
        <taxon>Teleostei</taxon>
        <taxon>Neoteleostei</taxon>
        <taxon>Acanthomorphata</taxon>
        <taxon>Ovalentaria</taxon>
        <taxon>Blenniimorphae</taxon>
        <taxon>Blenniiformes</taxon>
        <taxon>Blennioidei</taxon>
        <taxon>Blenniidae</taxon>
        <taxon>Salariinae</taxon>
        <taxon>Salarias</taxon>
    </lineage>
</organism>
<protein>
    <recommendedName>
        <fullName evidence="3">Endonuclease/exonuclease/phosphatase domain-containing protein</fullName>
    </recommendedName>
</protein>
<evidence type="ECO:0000313" key="2">
    <source>
        <dbReference type="Proteomes" id="UP000472267"/>
    </source>
</evidence>